<evidence type="ECO:0000313" key="2">
    <source>
        <dbReference type="EMBL" id="OGG13653.1"/>
    </source>
</evidence>
<feature type="region of interest" description="Disordered" evidence="1">
    <location>
        <begin position="268"/>
        <end position="355"/>
    </location>
</feature>
<dbReference type="SUPFAM" id="SSF64182">
    <property type="entry name" value="DHH phosphoesterases"/>
    <property type="match status" value="1"/>
</dbReference>
<sequence>MQNSQNKGASDIKSVIDNSREILIATPRNPSMDSTASALSLYLSLSTLGKHVSVVSPSPMTVEFNQLVGVDKILNMVSNGGRNLVVSFPYQEGSIEKVSYNIENDVFHLVIEPREGYPTITAEKLSYSYGGGSFDTIIAIGASNLYDLDAIYNQNQSLFSEKQLINIDNNPANNRFGKVNIVDPNLASISEMVVNMISSLGVKIDPDIATNLLAGITSGSNNFTSPRSNGMTFEAAAICMRNGARKLGENVQNAQPYQFPTTQYNQQPAYQAPVQPQSSPMPSYQQPAPRPMQQPQVQQPRPQQFRPQQPRMQQRPQPQPIPQPQQNQQGLPQKKKPEAPPDWLKPKIYKGSTLL</sequence>
<reference evidence="2 3" key="1">
    <citation type="journal article" date="2016" name="Nat. Commun.">
        <title>Thousands of microbial genomes shed light on interconnected biogeochemical processes in an aquifer system.</title>
        <authorList>
            <person name="Anantharaman K."/>
            <person name="Brown C.T."/>
            <person name="Hug L.A."/>
            <person name="Sharon I."/>
            <person name="Castelle C.J."/>
            <person name="Probst A.J."/>
            <person name="Thomas B.C."/>
            <person name="Singh A."/>
            <person name="Wilkins M.J."/>
            <person name="Karaoz U."/>
            <person name="Brodie E.L."/>
            <person name="Williams K.H."/>
            <person name="Hubbard S.S."/>
            <person name="Banfield J.F."/>
        </authorList>
    </citation>
    <scope>NUCLEOTIDE SEQUENCE [LARGE SCALE GENOMIC DNA]</scope>
</reference>
<accession>A0A1F5ZMS3</accession>
<feature type="compositionally biased region" description="Low complexity" evidence="1">
    <location>
        <begin position="268"/>
        <end position="316"/>
    </location>
</feature>
<dbReference type="AlphaFoldDB" id="A0A1F5ZMS3"/>
<organism evidence="2 3">
    <name type="scientific">Candidatus Gottesmanbacteria bacterium RIFCSPHIGHO2_01_FULL_39_10</name>
    <dbReference type="NCBI Taxonomy" id="1798375"/>
    <lineage>
        <taxon>Bacteria</taxon>
        <taxon>Candidatus Gottesmaniibacteriota</taxon>
    </lineage>
</organism>
<dbReference type="PANTHER" id="PTHR47618">
    <property type="entry name" value="BIFUNCTIONAL OLIGORIBONUCLEASE AND PAP PHOSPHATASE NRNA"/>
    <property type="match status" value="1"/>
</dbReference>
<protein>
    <recommendedName>
        <fullName evidence="4">DDH domain-containing protein</fullName>
    </recommendedName>
</protein>
<dbReference type="STRING" id="1798375.A2773_06280"/>
<evidence type="ECO:0000313" key="3">
    <source>
        <dbReference type="Proteomes" id="UP000177383"/>
    </source>
</evidence>
<evidence type="ECO:0000256" key="1">
    <source>
        <dbReference type="SAM" id="MobiDB-lite"/>
    </source>
</evidence>
<name>A0A1F5ZMS3_9BACT</name>
<dbReference type="Gene3D" id="3.90.1640.10">
    <property type="entry name" value="inorganic pyrophosphatase (n-terminal core)"/>
    <property type="match status" value="2"/>
</dbReference>
<gene>
    <name evidence="2" type="ORF">A2773_06280</name>
</gene>
<proteinExistence type="predicted"/>
<dbReference type="Proteomes" id="UP000177383">
    <property type="component" value="Unassembled WGS sequence"/>
</dbReference>
<dbReference type="InterPro" id="IPR038763">
    <property type="entry name" value="DHH_sf"/>
</dbReference>
<comment type="caution">
    <text evidence="2">The sequence shown here is derived from an EMBL/GenBank/DDBJ whole genome shotgun (WGS) entry which is preliminary data.</text>
</comment>
<evidence type="ECO:0008006" key="4">
    <source>
        <dbReference type="Google" id="ProtNLM"/>
    </source>
</evidence>
<dbReference type="InterPro" id="IPR051319">
    <property type="entry name" value="Oligoribo/pAp-PDE_c-di-AMP_PDE"/>
</dbReference>
<dbReference type="EMBL" id="MFJE01000044">
    <property type="protein sequence ID" value="OGG13653.1"/>
    <property type="molecule type" value="Genomic_DNA"/>
</dbReference>
<dbReference type="PANTHER" id="PTHR47618:SF1">
    <property type="entry name" value="BIFUNCTIONAL OLIGORIBONUCLEASE AND PAP PHOSPHATASE NRNA"/>
    <property type="match status" value="1"/>
</dbReference>